<evidence type="ECO:0000313" key="1">
    <source>
        <dbReference type="EMBL" id="SOD17713.1"/>
    </source>
</evidence>
<accession>A0A286A703</accession>
<sequence>MEKLFASKNIHIVSIKDLYNDERRIAYTSKLLKLNVLINFYGVVVEDKSDVYEEVGIFASYLENDIVHVYVLFISDNVLGPLPIFRLVVDAVDFIENCEAGSVKEDLKAISTFYSSLEDSAESMDDYDNAQFIHVRALEQIKIRRQNLN</sequence>
<keyword evidence="2" id="KW-1185">Reference proteome</keyword>
<reference evidence="2" key="1">
    <citation type="submission" date="2017-09" db="EMBL/GenBank/DDBJ databases">
        <authorList>
            <person name="Varghese N."/>
            <person name="Submissions S."/>
        </authorList>
    </citation>
    <scope>NUCLEOTIDE SEQUENCE [LARGE SCALE GENOMIC DNA]</scope>
    <source>
        <strain evidence="2">CGMCC 1.12803</strain>
    </source>
</reference>
<evidence type="ECO:0000313" key="2">
    <source>
        <dbReference type="Proteomes" id="UP000219281"/>
    </source>
</evidence>
<name>A0A286A703_9SPHI</name>
<gene>
    <name evidence="1" type="ORF">SAMN06297358_2650</name>
</gene>
<organism evidence="1 2">
    <name type="scientific">Pedobacter xixiisoli</name>
    <dbReference type="NCBI Taxonomy" id="1476464"/>
    <lineage>
        <taxon>Bacteria</taxon>
        <taxon>Pseudomonadati</taxon>
        <taxon>Bacteroidota</taxon>
        <taxon>Sphingobacteriia</taxon>
        <taxon>Sphingobacteriales</taxon>
        <taxon>Sphingobacteriaceae</taxon>
        <taxon>Pedobacter</taxon>
    </lineage>
</organism>
<dbReference type="OrthoDB" id="799976at2"/>
<dbReference type="RefSeq" id="WP_097132493.1">
    <property type="nucleotide sequence ID" value="NZ_OCMT01000003.1"/>
</dbReference>
<proteinExistence type="predicted"/>
<protein>
    <submittedName>
        <fullName evidence="1">Uncharacterized protein</fullName>
    </submittedName>
</protein>
<dbReference type="AlphaFoldDB" id="A0A286A703"/>
<dbReference type="EMBL" id="OCMT01000003">
    <property type="protein sequence ID" value="SOD17713.1"/>
    <property type="molecule type" value="Genomic_DNA"/>
</dbReference>
<dbReference type="Proteomes" id="UP000219281">
    <property type="component" value="Unassembled WGS sequence"/>
</dbReference>